<gene>
    <name evidence="2" type="ORF">F6J85_05240</name>
</gene>
<dbReference type="Proteomes" id="UP000325516">
    <property type="component" value="Chromosome"/>
</dbReference>
<dbReference type="KEGG" id="mlz:F6J85_05240"/>
<reference evidence="3" key="1">
    <citation type="submission" date="2019-09" db="EMBL/GenBank/DDBJ databases">
        <title>Mumia zhuanghuii sp. nov. isolated from the intestinal contents of plateau pika (Ochotona curzoniae) in the Qinghai-Tibet plateau of China.</title>
        <authorList>
            <person name="Tian Z."/>
        </authorList>
    </citation>
    <scope>NUCLEOTIDE SEQUENCE [LARGE SCALE GENOMIC DNA]</scope>
    <source>
        <strain evidence="3">L-031</strain>
    </source>
</reference>
<protein>
    <submittedName>
        <fullName evidence="2">Uncharacterized protein</fullName>
    </submittedName>
</protein>
<evidence type="ECO:0000313" key="3">
    <source>
        <dbReference type="Proteomes" id="UP000325516"/>
    </source>
</evidence>
<dbReference type="EMBL" id="CP044232">
    <property type="protein sequence ID" value="QEW02564.1"/>
    <property type="molecule type" value="Genomic_DNA"/>
</dbReference>
<feature type="region of interest" description="Disordered" evidence="1">
    <location>
        <begin position="1"/>
        <end position="67"/>
    </location>
</feature>
<dbReference type="RefSeq" id="WP_150924132.1">
    <property type="nucleotide sequence ID" value="NZ_CP044232.1"/>
</dbReference>
<feature type="compositionally biased region" description="Basic and acidic residues" evidence="1">
    <location>
        <begin position="26"/>
        <end position="49"/>
    </location>
</feature>
<evidence type="ECO:0000313" key="2">
    <source>
        <dbReference type="EMBL" id="QEW02564.1"/>
    </source>
</evidence>
<accession>A0A5J6L242</accession>
<sequence length="67" mass="6978">MSNSADADGQRNDDDMPAGDELIEPSTEKDPGEEPKADKPLDAEPDHEAVGIGVIDAPQTDTDSGAE</sequence>
<dbReference type="AlphaFoldDB" id="A0A5J6L242"/>
<evidence type="ECO:0000256" key="1">
    <source>
        <dbReference type="SAM" id="MobiDB-lite"/>
    </source>
</evidence>
<name>A0A5J6L242_9MICO</name>
<proteinExistence type="predicted"/>
<keyword evidence="3" id="KW-1185">Reference proteome</keyword>
<organism evidence="2 3">
    <name type="scientific">Microbacterium lushaniae</name>
    <dbReference type="NCBI Taxonomy" id="2614639"/>
    <lineage>
        <taxon>Bacteria</taxon>
        <taxon>Bacillati</taxon>
        <taxon>Actinomycetota</taxon>
        <taxon>Actinomycetes</taxon>
        <taxon>Micrococcales</taxon>
        <taxon>Microbacteriaceae</taxon>
        <taxon>Microbacterium</taxon>
    </lineage>
</organism>